<protein>
    <submittedName>
        <fullName evidence="1">RNA polymerase sigma factor</fullName>
    </submittedName>
</protein>
<keyword evidence="2" id="KW-1185">Reference proteome</keyword>
<sequence length="145" mass="15831">MYAPEFGYSELADAIGLRAGSVGQAKGRCLRALRGKLDRSLFDQIDPAPAVIAVPRQPGPRFVTLPQATRSAEAALKFGYREQTVQVEVGAMLTGTVLPRADVQVWWPEGMVRVDVDDHGLFRADVPQGPVRLAVDGVVTDWFVR</sequence>
<gene>
    <name evidence="1" type="ORF">GC106_59000</name>
</gene>
<dbReference type="Proteomes" id="UP000763557">
    <property type="component" value="Unassembled WGS sequence"/>
</dbReference>
<reference evidence="1 2" key="1">
    <citation type="submission" date="2020-01" db="EMBL/GenBank/DDBJ databases">
        <title>Kibdelosporangium persica a novel Actinomycetes from a hot desert in Iran.</title>
        <authorList>
            <person name="Safaei N."/>
            <person name="Zaburannyi N."/>
            <person name="Mueller R."/>
            <person name="Wink J."/>
        </authorList>
    </citation>
    <scope>NUCLEOTIDE SEQUENCE [LARGE SCALE GENOMIC DNA]</scope>
    <source>
        <strain evidence="1 2">4NS15</strain>
    </source>
</reference>
<comment type="caution">
    <text evidence="1">The sequence shown here is derived from an EMBL/GenBank/DDBJ whole genome shotgun (WGS) entry which is preliminary data.</text>
</comment>
<evidence type="ECO:0000313" key="2">
    <source>
        <dbReference type="Proteomes" id="UP000763557"/>
    </source>
</evidence>
<evidence type="ECO:0000313" key="1">
    <source>
        <dbReference type="EMBL" id="NRN68657.1"/>
    </source>
</evidence>
<name>A0ABX2FCP4_9PSEU</name>
<organism evidence="1 2">
    <name type="scientific">Kibdelosporangium persicum</name>
    <dbReference type="NCBI Taxonomy" id="2698649"/>
    <lineage>
        <taxon>Bacteria</taxon>
        <taxon>Bacillati</taxon>
        <taxon>Actinomycetota</taxon>
        <taxon>Actinomycetes</taxon>
        <taxon>Pseudonocardiales</taxon>
        <taxon>Pseudonocardiaceae</taxon>
        <taxon>Kibdelosporangium</taxon>
    </lineage>
</organism>
<proteinExistence type="predicted"/>
<accession>A0ABX2FCP4</accession>
<dbReference type="EMBL" id="JAAATY010000021">
    <property type="protein sequence ID" value="NRN68657.1"/>
    <property type="molecule type" value="Genomic_DNA"/>
</dbReference>